<evidence type="ECO:0000256" key="2">
    <source>
        <dbReference type="ARBA" id="ARBA00022741"/>
    </source>
</evidence>
<evidence type="ECO:0000313" key="7">
    <source>
        <dbReference type="Proteomes" id="UP000281915"/>
    </source>
</evidence>
<dbReference type="PANTHER" id="PTHR42939">
    <property type="entry name" value="ABC TRANSPORTER ATP-BINDING PROTEIN ALBC-RELATED"/>
    <property type="match status" value="1"/>
</dbReference>
<dbReference type="Proteomes" id="UP000281915">
    <property type="component" value="Unassembled WGS sequence"/>
</dbReference>
<keyword evidence="1" id="KW-0813">Transport</keyword>
<dbReference type="PROSITE" id="PS00211">
    <property type="entry name" value="ABC_TRANSPORTER_1"/>
    <property type="match status" value="1"/>
</dbReference>
<name>A0A3M8DDC9_9BACL</name>
<feature type="compositionally biased region" description="Low complexity" evidence="4">
    <location>
        <begin position="246"/>
        <end position="258"/>
    </location>
</feature>
<dbReference type="Gene3D" id="3.40.50.300">
    <property type="entry name" value="P-loop containing nucleotide triphosphate hydrolases"/>
    <property type="match status" value="1"/>
</dbReference>
<dbReference type="InterPro" id="IPR027417">
    <property type="entry name" value="P-loop_NTPase"/>
</dbReference>
<dbReference type="InterPro" id="IPR017871">
    <property type="entry name" value="ABC_transporter-like_CS"/>
</dbReference>
<dbReference type="PANTHER" id="PTHR42939:SF1">
    <property type="entry name" value="ABC TRANSPORTER ATP-BINDING PROTEIN ALBC-RELATED"/>
    <property type="match status" value="1"/>
</dbReference>
<evidence type="ECO:0000256" key="3">
    <source>
        <dbReference type="ARBA" id="ARBA00022840"/>
    </source>
</evidence>
<feature type="region of interest" description="Disordered" evidence="4">
    <location>
        <begin position="235"/>
        <end position="273"/>
    </location>
</feature>
<dbReference type="EMBL" id="RHHT01000003">
    <property type="protein sequence ID" value="RNB85589.1"/>
    <property type="molecule type" value="Genomic_DNA"/>
</dbReference>
<proteinExistence type="predicted"/>
<evidence type="ECO:0000313" key="6">
    <source>
        <dbReference type="EMBL" id="RNB85589.1"/>
    </source>
</evidence>
<organism evidence="6 7">
    <name type="scientific">Brevibacillus panacihumi</name>
    <dbReference type="NCBI Taxonomy" id="497735"/>
    <lineage>
        <taxon>Bacteria</taxon>
        <taxon>Bacillati</taxon>
        <taxon>Bacillota</taxon>
        <taxon>Bacilli</taxon>
        <taxon>Bacillales</taxon>
        <taxon>Paenibacillaceae</taxon>
        <taxon>Brevibacillus</taxon>
    </lineage>
</organism>
<dbReference type="Pfam" id="PF00005">
    <property type="entry name" value="ABC_tran"/>
    <property type="match status" value="1"/>
</dbReference>
<sequence length="273" mass="29637">MSKMGLRMTRAEKKIDKKQIVHPFDLSIEPGEVVALCGGNGAGKSTILRMIVGILQPSAGSIELNGLNWKEQRVEYLEQIGYMPDHFQFAAGLTARETLSFYASLRGVPKAKVDDALHAVGLYDARDKRVTQFSKGMQQRLLFAQAIIAHPSLVVLDEPTNGLDPYWMDAFVDLVKGLKAAGQSVIFTTHQLQVADAAADRAIFLMNGQIVESGTIEEFRTRYGALGLHGAFSELSSRPTRPVATPDPGSPSSSPLSDKPGKVAVKIKGRSDD</sequence>
<evidence type="ECO:0000259" key="5">
    <source>
        <dbReference type="PROSITE" id="PS50893"/>
    </source>
</evidence>
<dbReference type="GO" id="GO:0016887">
    <property type="term" value="F:ATP hydrolysis activity"/>
    <property type="evidence" value="ECO:0007669"/>
    <property type="project" value="InterPro"/>
</dbReference>
<keyword evidence="2" id="KW-0547">Nucleotide-binding</keyword>
<dbReference type="InterPro" id="IPR003439">
    <property type="entry name" value="ABC_transporter-like_ATP-bd"/>
</dbReference>
<dbReference type="AlphaFoldDB" id="A0A3M8DDC9"/>
<dbReference type="CDD" id="cd03230">
    <property type="entry name" value="ABC_DR_subfamily_A"/>
    <property type="match status" value="1"/>
</dbReference>
<dbReference type="SMART" id="SM00382">
    <property type="entry name" value="AAA"/>
    <property type="match status" value="1"/>
</dbReference>
<reference evidence="6 7" key="1">
    <citation type="submission" date="2018-10" db="EMBL/GenBank/DDBJ databases">
        <title>Phylogenomics of Brevibacillus.</title>
        <authorList>
            <person name="Dunlap C."/>
        </authorList>
    </citation>
    <scope>NUCLEOTIDE SEQUENCE [LARGE SCALE GENOMIC DNA]</scope>
    <source>
        <strain evidence="6 7">JCM 15085</strain>
    </source>
</reference>
<evidence type="ECO:0000256" key="4">
    <source>
        <dbReference type="SAM" id="MobiDB-lite"/>
    </source>
</evidence>
<feature type="domain" description="ABC transporter" evidence="5">
    <location>
        <begin position="6"/>
        <end position="232"/>
    </location>
</feature>
<accession>A0A3M8DDC9</accession>
<comment type="caution">
    <text evidence="6">The sequence shown here is derived from an EMBL/GenBank/DDBJ whole genome shotgun (WGS) entry which is preliminary data.</text>
</comment>
<protein>
    <submittedName>
        <fullName evidence="6">ABC transporter ATP-binding protein</fullName>
    </submittedName>
</protein>
<dbReference type="InterPro" id="IPR003593">
    <property type="entry name" value="AAA+_ATPase"/>
</dbReference>
<dbReference type="SUPFAM" id="SSF52540">
    <property type="entry name" value="P-loop containing nucleoside triphosphate hydrolases"/>
    <property type="match status" value="1"/>
</dbReference>
<gene>
    <name evidence="6" type="ORF">EDM58_03410</name>
</gene>
<evidence type="ECO:0000256" key="1">
    <source>
        <dbReference type="ARBA" id="ARBA00022448"/>
    </source>
</evidence>
<dbReference type="InterPro" id="IPR051782">
    <property type="entry name" value="ABC_Transporter_VariousFunc"/>
</dbReference>
<dbReference type="RefSeq" id="WP_122912094.1">
    <property type="nucleotide sequence ID" value="NZ_RHHT01000003.1"/>
</dbReference>
<dbReference type="GO" id="GO:0005524">
    <property type="term" value="F:ATP binding"/>
    <property type="evidence" value="ECO:0007669"/>
    <property type="project" value="UniProtKB-KW"/>
</dbReference>
<keyword evidence="3 6" id="KW-0067">ATP-binding</keyword>
<dbReference type="PROSITE" id="PS50893">
    <property type="entry name" value="ABC_TRANSPORTER_2"/>
    <property type="match status" value="1"/>
</dbReference>